<feature type="compositionally biased region" description="Basic and acidic residues" evidence="2">
    <location>
        <begin position="24"/>
        <end position="36"/>
    </location>
</feature>
<feature type="coiled-coil region" evidence="1">
    <location>
        <begin position="216"/>
        <end position="252"/>
    </location>
</feature>
<sequence length="293" mass="34177">MLFIFTSTVADDTDFARTFQTGKPRKESTRAVEKSKTSLANRSASVSSEDSLDDELDYELEPELYFKEPEELLQVLTELEEQNLTLVQYSQDVDENLEDVNKREKLIQDKINSNIEFLLEHKEMLKANCLREEEKAAELELRSRLFSFGEFNSEAQEKLIDSLSKKINQVYNVCIGDGEVGSLNPVQKLVKIESRLVELSDLIETIPKENVEAIERIKHKERRQKLREEKMKEKQRHQEERLRAALERAVAQPKKKLGRRLVYRSKPPSGNKHELLLVQATRTRSIEDEYFFT</sequence>
<protein>
    <submittedName>
        <fullName evidence="3">Coiled-coil domain containing 38</fullName>
    </submittedName>
</protein>
<feature type="region of interest" description="Disordered" evidence="2">
    <location>
        <begin position="22"/>
        <end position="53"/>
    </location>
</feature>
<name>A0A834ASK2_9CHIR</name>
<dbReference type="PANTHER" id="PTHR21683:SF7">
    <property type="entry name" value="COILED-COIL DOMAIN-CONTAINING PROTEIN 38"/>
    <property type="match status" value="1"/>
</dbReference>
<keyword evidence="1" id="KW-0175">Coiled coil</keyword>
<reference evidence="3 4" key="1">
    <citation type="journal article" date="2020" name="Nature">
        <title>Six reference-quality genomes reveal evolution of bat adaptations.</title>
        <authorList>
            <person name="Jebb D."/>
            <person name="Huang Z."/>
            <person name="Pippel M."/>
            <person name="Hughes G.M."/>
            <person name="Lavrichenko K."/>
            <person name="Devanna P."/>
            <person name="Winkler S."/>
            <person name="Jermiin L.S."/>
            <person name="Skirmuntt E.C."/>
            <person name="Katzourakis A."/>
            <person name="Burkitt-Gray L."/>
            <person name="Ray D.A."/>
            <person name="Sullivan K.A.M."/>
            <person name="Roscito J.G."/>
            <person name="Kirilenko B.M."/>
            <person name="Davalos L.M."/>
            <person name="Corthals A.P."/>
            <person name="Power M.L."/>
            <person name="Jones G."/>
            <person name="Ransome R.D."/>
            <person name="Dechmann D.K.N."/>
            <person name="Locatelli A.G."/>
            <person name="Puechmaille S.J."/>
            <person name="Fedrigo O."/>
            <person name="Jarvis E.D."/>
            <person name="Hiller M."/>
            <person name="Vernes S.C."/>
            <person name="Myers E.W."/>
            <person name="Teeling E.C."/>
        </authorList>
    </citation>
    <scope>NUCLEOTIDE SEQUENCE [LARGE SCALE GENOMIC DNA]</scope>
    <source>
        <strain evidence="3">Bat1K_MPI-CBG_1</strain>
    </source>
</reference>
<comment type="caution">
    <text evidence="3">The sequence shown here is derived from an EMBL/GenBank/DDBJ whole genome shotgun (WGS) entry which is preliminary data.</text>
</comment>
<dbReference type="GO" id="GO:0005813">
    <property type="term" value="C:centrosome"/>
    <property type="evidence" value="ECO:0007669"/>
    <property type="project" value="TreeGrafter"/>
</dbReference>
<evidence type="ECO:0000313" key="4">
    <source>
        <dbReference type="Proteomes" id="UP000664940"/>
    </source>
</evidence>
<accession>A0A834ASK2</accession>
<evidence type="ECO:0000313" key="3">
    <source>
        <dbReference type="EMBL" id="KAF6117804.1"/>
    </source>
</evidence>
<dbReference type="Proteomes" id="UP000664940">
    <property type="component" value="Unassembled WGS sequence"/>
</dbReference>
<evidence type="ECO:0000256" key="2">
    <source>
        <dbReference type="SAM" id="MobiDB-lite"/>
    </source>
</evidence>
<dbReference type="EMBL" id="JABVXQ010000003">
    <property type="protein sequence ID" value="KAF6117804.1"/>
    <property type="molecule type" value="Genomic_DNA"/>
</dbReference>
<organism evidence="3 4">
    <name type="scientific">Phyllostomus discolor</name>
    <name type="common">pale spear-nosed bat</name>
    <dbReference type="NCBI Taxonomy" id="89673"/>
    <lineage>
        <taxon>Eukaryota</taxon>
        <taxon>Metazoa</taxon>
        <taxon>Chordata</taxon>
        <taxon>Craniata</taxon>
        <taxon>Vertebrata</taxon>
        <taxon>Euteleostomi</taxon>
        <taxon>Mammalia</taxon>
        <taxon>Eutheria</taxon>
        <taxon>Laurasiatheria</taxon>
        <taxon>Chiroptera</taxon>
        <taxon>Yangochiroptera</taxon>
        <taxon>Phyllostomidae</taxon>
        <taxon>Phyllostominae</taxon>
        <taxon>Phyllostomus</taxon>
    </lineage>
</organism>
<dbReference type="AlphaFoldDB" id="A0A834ASK2"/>
<proteinExistence type="predicted"/>
<dbReference type="InterPro" id="IPR051147">
    <property type="entry name" value="CFAP_domain-containing"/>
</dbReference>
<evidence type="ECO:0000256" key="1">
    <source>
        <dbReference type="SAM" id="Coils"/>
    </source>
</evidence>
<gene>
    <name evidence="3" type="ORF">HJG60_002234</name>
</gene>
<dbReference type="PANTHER" id="PTHR21683">
    <property type="entry name" value="COILED-COIL DOMAIN-CONTAINING PROTEIN 42 LIKE-2-LIKE-RELATED"/>
    <property type="match status" value="1"/>
</dbReference>